<comment type="caution">
    <text evidence="10">The sequence shown here is derived from an EMBL/GenBank/DDBJ whole genome shotgun (WGS) entry which is preliminary data.</text>
</comment>
<evidence type="ECO:0000313" key="11">
    <source>
        <dbReference type="Proteomes" id="UP000614460"/>
    </source>
</evidence>
<evidence type="ECO:0000313" key="10">
    <source>
        <dbReference type="EMBL" id="GGE24059.1"/>
    </source>
</evidence>
<dbReference type="GO" id="GO:0005886">
    <property type="term" value="C:plasma membrane"/>
    <property type="evidence" value="ECO:0007669"/>
    <property type="project" value="UniProtKB-SubCell"/>
</dbReference>
<feature type="transmembrane region" description="Helical" evidence="7">
    <location>
        <begin position="202"/>
        <end position="222"/>
    </location>
</feature>
<dbReference type="InterPro" id="IPR036640">
    <property type="entry name" value="ABC1_TM_sf"/>
</dbReference>
<dbReference type="PANTHER" id="PTHR24221">
    <property type="entry name" value="ATP-BINDING CASSETTE SUB-FAMILY B"/>
    <property type="match status" value="1"/>
</dbReference>
<dbReference type="GO" id="GO:0016887">
    <property type="term" value="F:ATP hydrolysis activity"/>
    <property type="evidence" value="ECO:0007669"/>
    <property type="project" value="InterPro"/>
</dbReference>
<accession>A0A8H9FZF8</accession>
<dbReference type="Proteomes" id="UP000614460">
    <property type="component" value="Unassembled WGS sequence"/>
</dbReference>
<evidence type="ECO:0000256" key="4">
    <source>
        <dbReference type="ARBA" id="ARBA00022840"/>
    </source>
</evidence>
<dbReference type="Gene3D" id="1.20.1560.10">
    <property type="entry name" value="ABC transporter type 1, transmembrane domain"/>
    <property type="match status" value="1"/>
</dbReference>
<gene>
    <name evidence="10" type="ORF">GCM10011516_22140</name>
</gene>
<keyword evidence="5 7" id="KW-1133">Transmembrane helix</keyword>
<comment type="subcellular location">
    <subcellularLocation>
        <location evidence="1">Cell membrane</location>
        <topology evidence="1">Multi-pass membrane protein</topology>
    </subcellularLocation>
</comment>
<feature type="transmembrane region" description="Helical" evidence="7">
    <location>
        <begin position="119"/>
        <end position="138"/>
    </location>
</feature>
<dbReference type="Pfam" id="PF00664">
    <property type="entry name" value="ABC_membrane"/>
    <property type="match status" value="1"/>
</dbReference>
<keyword evidence="4 10" id="KW-0067">ATP-binding</keyword>
<feature type="domain" description="ABC transporter" evidence="8">
    <location>
        <begin position="293"/>
        <end position="499"/>
    </location>
</feature>
<dbReference type="PROSITE" id="PS50929">
    <property type="entry name" value="ABC_TM1F"/>
    <property type="match status" value="1"/>
</dbReference>
<evidence type="ECO:0000256" key="5">
    <source>
        <dbReference type="ARBA" id="ARBA00022989"/>
    </source>
</evidence>
<keyword evidence="6 7" id="KW-0472">Membrane</keyword>
<feature type="domain" description="ABC transmembrane type-1" evidence="9">
    <location>
        <begin position="1"/>
        <end position="262"/>
    </location>
</feature>
<reference evidence="10" key="1">
    <citation type="journal article" date="2014" name="Int. J. Syst. Evol. Microbiol.">
        <title>Complete genome sequence of Corynebacterium casei LMG S-19264T (=DSM 44701T), isolated from a smear-ripened cheese.</title>
        <authorList>
            <consortium name="US DOE Joint Genome Institute (JGI-PGF)"/>
            <person name="Walter F."/>
            <person name="Albersmeier A."/>
            <person name="Kalinowski J."/>
            <person name="Ruckert C."/>
        </authorList>
    </citation>
    <scope>NUCLEOTIDE SEQUENCE</scope>
    <source>
        <strain evidence="10">CGMCC 1.15966</strain>
    </source>
</reference>
<dbReference type="CDD" id="cd07346">
    <property type="entry name" value="ABC_6TM_exporters"/>
    <property type="match status" value="1"/>
</dbReference>
<evidence type="ECO:0000256" key="2">
    <source>
        <dbReference type="ARBA" id="ARBA00022692"/>
    </source>
</evidence>
<proteinExistence type="predicted"/>
<dbReference type="GO" id="GO:0140359">
    <property type="term" value="F:ABC-type transporter activity"/>
    <property type="evidence" value="ECO:0007669"/>
    <property type="project" value="InterPro"/>
</dbReference>
<feature type="transmembrane region" description="Helical" evidence="7">
    <location>
        <begin position="242"/>
        <end position="261"/>
    </location>
</feature>
<dbReference type="AlphaFoldDB" id="A0A8H9FZF8"/>
<dbReference type="InterPro" id="IPR003439">
    <property type="entry name" value="ABC_transporter-like_ATP-bd"/>
</dbReference>
<dbReference type="InterPro" id="IPR011527">
    <property type="entry name" value="ABC1_TM_dom"/>
</dbReference>
<dbReference type="EMBL" id="BMKM01000005">
    <property type="protein sequence ID" value="GGE24059.1"/>
    <property type="molecule type" value="Genomic_DNA"/>
</dbReference>
<dbReference type="Pfam" id="PF00005">
    <property type="entry name" value="ABC_tran"/>
    <property type="match status" value="1"/>
</dbReference>
<dbReference type="GO" id="GO:0034040">
    <property type="term" value="F:ATPase-coupled lipid transmembrane transporter activity"/>
    <property type="evidence" value="ECO:0007669"/>
    <property type="project" value="TreeGrafter"/>
</dbReference>
<evidence type="ECO:0000256" key="6">
    <source>
        <dbReference type="ARBA" id="ARBA00023136"/>
    </source>
</evidence>
<evidence type="ECO:0000256" key="1">
    <source>
        <dbReference type="ARBA" id="ARBA00004651"/>
    </source>
</evidence>
<dbReference type="Gene3D" id="3.40.50.300">
    <property type="entry name" value="P-loop containing nucleotide triphosphate hydrolases"/>
    <property type="match status" value="1"/>
</dbReference>
<sequence>MSKQAIDSAQHGNAQDVTTSLYWVVISLITSFITSLLGNRLNERTKAAMLINLQNQITSHQMNAKWKQTSDWHTGDILVRMNVDSQETIQLLGNVWISVIITIIKIIASLSLLYWMDPLLALLLVGICPLIILSKSFFKRLRKLTKTLKEQEGELGKVLQENFRNRLFIRSVNWESLRWDKVQKNQESIYLKKLKLLDFSTFSKGTLGIVMQLSYLVTFIWGVNKLHSAEITFGTMSAFLQLVGRIQGPLITLMNYVPLLVRSRTSLDRVMDVLQVDVEERTQEDKLDFIDRISLKNITFRYNNETLLNDVNMEFHKGQPVAVFGPSGKGKSTLLRIIMGLFPPEEGCVKLHKGNLELFMKESYRCNFAYVPQGDKLLSGTIRENLVLSHKFHKANDIREALILACADFVFELPNGIDTIVGEGGYGLSEGQAQRIGIARAILQGSNVWLFDEITSSLDEPTSLRLVTNLIEKGRDKIVVFVTHDKILSRFCNSIYKMG</sequence>
<evidence type="ECO:0000256" key="3">
    <source>
        <dbReference type="ARBA" id="ARBA00022741"/>
    </source>
</evidence>
<dbReference type="PROSITE" id="PS50893">
    <property type="entry name" value="ABC_TRANSPORTER_2"/>
    <property type="match status" value="1"/>
</dbReference>
<dbReference type="GO" id="GO:0005524">
    <property type="term" value="F:ATP binding"/>
    <property type="evidence" value="ECO:0007669"/>
    <property type="project" value="UniProtKB-KW"/>
</dbReference>
<dbReference type="PANTHER" id="PTHR24221:SF654">
    <property type="entry name" value="ATP-BINDING CASSETTE SUB-FAMILY B MEMBER 6"/>
    <property type="match status" value="1"/>
</dbReference>
<dbReference type="InterPro" id="IPR039421">
    <property type="entry name" value="Type_1_exporter"/>
</dbReference>
<organism evidence="10 11">
    <name type="scientific">Sphingobacterium cellulitidis</name>
    <dbReference type="NCBI Taxonomy" id="1768011"/>
    <lineage>
        <taxon>Bacteria</taxon>
        <taxon>Pseudomonadati</taxon>
        <taxon>Bacteroidota</taxon>
        <taxon>Sphingobacteriia</taxon>
        <taxon>Sphingobacteriales</taxon>
        <taxon>Sphingobacteriaceae</taxon>
        <taxon>Sphingobacterium</taxon>
    </lineage>
</organism>
<feature type="transmembrane region" description="Helical" evidence="7">
    <location>
        <begin position="91"/>
        <end position="113"/>
    </location>
</feature>
<dbReference type="SUPFAM" id="SSF52540">
    <property type="entry name" value="P-loop containing nucleoside triphosphate hydrolases"/>
    <property type="match status" value="1"/>
</dbReference>
<evidence type="ECO:0000259" key="8">
    <source>
        <dbReference type="PROSITE" id="PS50893"/>
    </source>
</evidence>
<keyword evidence="2 7" id="KW-0812">Transmembrane</keyword>
<keyword evidence="3" id="KW-0547">Nucleotide-binding</keyword>
<keyword evidence="11" id="KW-1185">Reference proteome</keyword>
<dbReference type="SUPFAM" id="SSF90123">
    <property type="entry name" value="ABC transporter transmembrane region"/>
    <property type="match status" value="1"/>
</dbReference>
<dbReference type="InterPro" id="IPR003593">
    <property type="entry name" value="AAA+_ATPase"/>
</dbReference>
<dbReference type="SMART" id="SM00382">
    <property type="entry name" value="AAA"/>
    <property type="match status" value="1"/>
</dbReference>
<reference evidence="10" key="2">
    <citation type="submission" date="2020-09" db="EMBL/GenBank/DDBJ databases">
        <authorList>
            <person name="Sun Q."/>
            <person name="Zhou Y."/>
        </authorList>
    </citation>
    <scope>NUCLEOTIDE SEQUENCE</scope>
    <source>
        <strain evidence="10">CGMCC 1.15966</strain>
    </source>
</reference>
<feature type="transmembrane region" description="Helical" evidence="7">
    <location>
        <begin position="20"/>
        <end position="39"/>
    </location>
</feature>
<name>A0A8H9FZF8_9SPHI</name>
<protein>
    <submittedName>
        <fullName evidence="10">Antibiotic ABC transporter ATP-binding protein</fullName>
    </submittedName>
</protein>
<evidence type="ECO:0000259" key="9">
    <source>
        <dbReference type="PROSITE" id="PS50929"/>
    </source>
</evidence>
<evidence type="ECO:0000256" key="7">
    <source>
        <dbReference type="SAM" id="Phobius"/>
    </source>
</evidence>
<dbReference type="InterPro" id="IPR027417">
    <property type="entry name" value="P-loop_NTPase"/>
</dbReference>